<dbReference type="GO" id="GO:0005737">
    <property type="term" value="C:cytoplasm"/>
    <property type="evidence" value="ECO:0007669"/>
    <property type="project" value="TreeGrafter"/>
</dbReference>
<dbReference type="PANTHER" id="PTHR21240:SF28">
    <property type="entry name" value="ISO-OROTATE DECARBOXYLASE (EUROFUNG)"/>
    <property type="match status" value="1"/>
</dbReference>
<sequence>MPKRPISADSHITEPPNCYIDHIDPAYRDRAPRMTRDPVRGDMYIVPGMTSTIPVSLSSGAGRPPAELSTTGARFEELHRGGWDAEARLADQDRDGVAAELIYPSVGMVLCNHEDLDYKRACMEAYNRWLQSFCEQTPGRVFGLGQTAVRTVEEGIEDLRAIKAMGFKGVMLPGFPGQEDYDSRIYDPFWEAAVDLALPLSFHILTSKTDGLAKPRGPKINAFLSIIRGNQDILGMLVFSGVFMRHPKLKVVCAEADAGWAPHYMYRMDHAYKRHRHWLKGRELEKMPSDYFRENIFMTFQDDFTAFQFANHVNHERLMWASDFPHSDSTWPDSQKVIAEQTSHLSADVRDRILHDNVAELYGLSVQ</sequence>
<dbReference type="OrthoDB" id="9799024at2"/>
<accession>A0A5C8PQU2</accession>
<dbReference type="GO" id="GO:0016787">
    <property type="term" value="F:hydrolase activity"/>
    <property type="evidence" value="ECO:0007669"/>
    <property type="project" value="UniProtKB-KW"/>
</dbReference>
<evidence type="ECO:0000259" key="2">
    <source>
        <dbReference type="Pfam" id="PF04909"/>
    </source>
</evidence>
<keyword evidence="4" id="KW-1185">Reference proteome</keyword>
<protein>
    <submittedName>
        <fullName evidence="3">Amidohydrolase</fullName>
    </submittedName>
</protein>
<keyword evidence="1" id="KW-0456">Lyase</keyword>
<dbReference type="Pfam" id="PF04909">
    <property type="entry name" value="Amidohydro_2"/>
    <property type="match status" value="1"/>
</dbReference>
<dbReference type="InterPro" id="IPR006680">
    <property type="entry name" value="Amidohydro-rel"/>
</dbReference>
<feature type="domain" description="Amidohydrolase-related" evidence="2">
    <location>
        <begin position="79"/>
        <end position="364"/>
    </location>
</feature>
<dbReference type="AlphaFoldDB" id="A0A5C8PQU2"/>
<proteinExistence type="predicted"/>
<comment type="caution">
    <text evidence="3">The sequence shown here is derived from an EMBL/GenBank/DDBJ whole genome shotgun (WGS) entry which is preliminary data.</text>
</comment>
<dbReference type="SUPFAM" id="SSF51556">
    <property type="entry name" value="Metallo-dependent hydrolases"/>
    <property type="match status" value="1"/>
</dbReference>
<organism evidence="3 4">
    <name type="scientific">Vineibacter terrae</name>
    <dbReference type="NCBI Taxonomy" id="2586908"/>
    <lineage>
        <taxon>Bacteria</taxon>
        <taxon>Pseudomonadati</taxon>
        <taxon>Pseudomonadota</taxon>
        <taxon>Alphaproteobacteria</taxon>
        <taxon>Hyphomicrobiales</taxon>
        <taxon>Vineibacter</taxon>
    </lineage>
</organism>
<dbReference type="EMBL" id="VDUZ01000008">
    <property type="protein sequence ID" value="TXL77679.1"/>
    <property type="molecule type" value="Genomic_DNA"/>
</dbReference>
<gene>
    <name evidence="3" type="ORF">FHP25_09660</name>
</gene>
<dbReference type="RefSeq" id="WP_147846719.1">
    <property type="nucleotide sequence ID" value="NZ_VDUZ01000008.1"/>
</dbReference>
<dbReference type="Gene3D" id="3.20.20.140">
    <property type="entry name" value="Metal-dependent hydrolases"/>
    <property type="match status" value="1"/>
</dbReference>
<dbReference type="GO" id="GO:0019748">
    <property type="term" value="P:secondary metabolic process"/>
    <property type="evidence" value="ECO:0007669"/>
    <property type="project" value="TreeGrafter"/>
</dbReference>
<evidence type="ECO:0000313" key="3">
    <source>
        <dbReference type="EMBL" id="TXL77679.1"/>
    </source>
</evidence>
<evidence type="ECO:0000313" key="4">
    <source>
        <dbReference type="Proteomes" id="UP000321638"/>
    </source>
</evidence>
<reference evidence="3 4" key="1">
    <citation type="submission" date="2019-06" db="EMBL/GenBank/DDBJ databases">
        <title>New taxonomy in bacterial strain CC-CFT640, isolated from vineyard.</title>
        <authorList>
            <person name="Lin S.-Y."/>
            <person name="Tsai C.-F."/>
            <person name="Young C.-C."/>
        </authorList>
    </citation>
    <scope>NUCLEOTIDE SEQUENCE [LARGE SCALE GENOMIC DNA]</scope>
    <source>
        <strain evidence="3 4">CC-CFT640</strain>
    </source>
</reference>
<dbReference type="Proteomes" id="UP000321638">
    <property type="component" value="Unassembled WGS sequence"/>
</dbReference>
<dbReference type="PANTHER" id="PTHR21240">
    <property type="entry name" value="2-AMINO-3-CARBOXYLMUCONATE-6-SEMIALDEHYDE DECARBOXYLASE"/>
    <property type="match status" value="1"/>
</dbReference>
<evidence type="ECO:0000256" key="1">
    <source>
        <dbReference type="ARBA" id="ARBA00023239"/>
    </source>
</evidence>
<keyword evidence="3" id="KW-0378">Hydrolase</keyword>
<dbReference type="InterPro" id="IPR032466">
    <property type="entry name" value="Metal_Hydrolase"/>
</dbReference>
<dbReference type="GO" id="GO:0016831">
    <property type="term" value="F:carboxy-lyase activity"/>
    <property type="evidence" value="ECO:0007669"/>
    <property type="project" value="InterPro"/>
</dbReference>
<name>A0A5C8PQU2_9HYPH</name>
<dbReference type="InterPro" id="IPR032465">
    <property type="entry name" value="ACMSD"/>
</dbReference>